<dbReference type="EMBL" id="MLQS01000002">
    <property type="protein sequence ID" value="OIJ20997.1"/>
    <property type="molecule type" value="Genomic_DNA"/>
</dbReference>
<feature type="domain" description="Peptidase C39-like" evidence="2">
    <location>
        <begin position="130"/>
        <end position="295"/>
    </location>
</feature>
<dbReference type="AlphaFoldDB" id="A0A1S2MAZ3"/>
<keyword evidence="4" id="KW-1185">Reference proteome</keyword>
<comment type="caution">
    <text evidence="3">The sequence shown here is derived from an EMBL/GenBank/DDBJ whole genome shotgun (WGS) entry which is preliminary data.</text>
</comment>
<dbReference type="Pfam" id="PF13529">
    <property type="entry name" value="Peptidase_C39_2"/>
    <property type="match status" value="1"/>
</dbReference>
<gene>
    <name evidence="3" type="ORF">BKP45_07335</name>
</gene>
<dbReference type="OrthoDB" id="1164310at2"/>
<dbReference type="PANTHER" id="PTHR37806">
    <property type="entry name" value="LMO0724 PROTEIN"/>
    <property type="match status" value="1"/>
</dbReference>
<proteinExistence type="predicted"/>
<organism evidence="3 4">
    <name type="scientific">Anaerobacillus alkalidiazotrophicus</name>
    <dbReference type="NCBI Taxonomy" id="472963"/>
    <lineage>
        <taxon>Bacteria</taxon>
        <taxon>Bacillati</taxon>
        <taxon>Bacillota</taxon>
        <taxon>Bacilli</taxon>
        <taxon>Bacillales</taxon>
        <taxon>Bacillaceae</taxon>
        <taxon>Anaerobacillus</taxon>
    </lineage>
</organism>
<evidence type="ECO:0000313" key="3">
    <source>
        <dbReference type="EMBL" id="OIJ20997.1"/>
    </source>
</evidence>
<dbReference type="STRING" id="472963.BKP45_07335"/>
<dbReference type="RefSeq" id="WP_071389084.1">
    <property type="nucleotide sequence ID" value="NZ_MLQS01000002.1"/>
</dbReference>
<evidence type="ECO:0000259" key="2">
    <source>
        <dbReference type="Pfam" id="PF13529"/>
    </source>
</evidence>
<dbReference type="Gene3D" id="3.90.70.10">
    <property type="entry name" value="Cysteine proteinases"/>
    <property type="match status" value="1"/>
</dbReference>
<reference evidence="3 4" key="1">
    <citation type="submission" date="2016-10" db="EMBL/GenBank/DDBJ databases">
        <title>Draft genome sequences of four alkaliphilic bacteria belonging to the Anaerobacillus genus.</title>
        <authorList>
            <person name="Bassil N.M."/>
            <person name="Lloyd J.R."/>
        </authorList>
    </citation>
    <scope>NUCLEOTIDE SEQUENCE [LARGE SCALE GENOMIC DNA]</scope>
    <source>
        <strain evidence="3 4">DSM 22531</strain>
    </source>
</reference>
<dbReference type="Proteomes" id="UP000180057">
    <property type="component" value="Unassembled WGS sequence"/>
</dbReference>
<evidence type="ECO:0000256" key="1">
    <source>
        <dbReference type="SAM" id="Phobius"/>
    </source>
</evidence>
<name>A0A1S2MAZ3_9BACI</name>
<keyword evidence="1" id="KW-0812">Transmembrane</keyword>
<feature type="transmembrane region" description="Helical" evidence="1">
    <location>
        <begin position="35"/>
        <end position="54"/>
    </location>
</feature>
<dbReference type="PANTHER" id="PTHR37806:SF1">
    <property type="entry name" value="PEPTIDASE C39-LIKE DOMAIN-CONTAINING PROTEIN"/>
    <property type="match status" value="1"/>
</dbReference>
<sequence>MDMYVAILGAILLVILIAMYAIAKTLKVEKLFGMGFLSFFILIGLFVGGTHFFLDVPLLKIGETSAEAEIDDEAFPATTPFAVITDEETLYFEQFSKAVSTAKKHGTSVYFYDQNYVVWEKTNSLPPRILQVPLILQFPDLPRGAEVTSLAMLLGYAGEKVNKLELAEHIKKDPTPLSMVDDMIFYGNPNDGFVGSMYSLTEPGYGVYHGPIKELAENYLPNQIVDMTGAKFEDILYPLHAGRPIWVIIHTQFKTLQDEEFQTWKTPSGEIEVTYFQHAVLLTGYDGQNIYYNDPLSLEVNRPISKSRFKEAWQQMGRQAISYVD</sequence>
<accession>A0A1S2MAZ3</accession>
<keyword evidence="1" id="KW-0472">Membrane</keyword>
<dbReference type="InterPro" id="IPR039564">
    <property type="entry name" value="Peptidase_C39-like"/>
</dbReference>
<keyword evidence="1" id="KW-1133">Transmembrane helix</keyword>
<protein>
    <recommendedName>
        <fullName evidence="2">Peptidase C39-like domain-containing protein</fullName>
    </recommendedName>
</protein>
<evidence type="ECO:0000313" key="4">
    <source>
        <dbReference type="Proteomes" id="UP000180057"/>
    </source>
</evidence>
<feature type="transmembrane region" description="Helical" evidence="1">
    <location>
        <begin position="6"/>
        <end position="23"/>
    </location>
</feature>